<dbReference type="STRING" id="271157.SAMN05444396_101196"/>
<organism evidence="3 4">
    <name type="scientific">Flavobacterium segetis</name>
    <dbReference type="NCBI Taxonomy" id="271157"/>
    <lineage>
        <taxon>Bacteria</taxon>
        <taxon>Pseudomonadati</taxon>
        <taxon>Bacteroidota</taxon>
        <taxon>Flavobacteriia</taxon>
        <taxon>Flavobacteriales</taxon>
        <taxon>Flavobacteriaceae</taxon>
        <taxon>Flavobacterium</taxon>
    </lineage>
</organism>
<dbReference type="RefSeq" id="WP_072987024.1">
    <property type="nucleotide sequence ID" value="NZ_FQWE01000001.1"/>
</dbReference>
<dbReference type="InterPro" id="IPR052893">
    <property type="entry name" value="TCS_response_regulator"/>
</dbReference>
<dbReference type="InterPro" id="IPR011006">
    <property type="entry name" value="CheY-like_superfamily"/>
</dbReference>
<protein>
    <submittedName>
        <fullName evidence="3">Response regulator receiver domain-containing protein</fullName>
    </submittedName>
</protein>
<reference evidence="4" key="1">
    <citation type="submission" date="2016-11" db="EMBL/GenBank/DDBJ databases">
        <authorList>
            <person name="Varghese N."/>
            <person name="Submissions S."/>
        </authorList>
    </citation>
    <scope>NUCLEOTIDE SEQUENCE [LARGE SCALE GENOMIC DNA]</scope>
    <source>
        <strain evidence="4">DSM 19741</strain>
    </source>
</reference>
<dbReference type="SMART" id="SM00448">
    <property type="entry name" value="REC"/>
    <property type="match status" value="1"/>
</dbReference>
<sequence>MKNKLTYIIDDDKLTVKLMSILISKNKFCEEIQSFYNAQNALEQLKKVIETDLVIPDAILLDINMPVMDGWQFLDEFKNLVLKKPIIIFMMTSSIDPADIEKAKTYDVIKHYIEKPITIQKLDSLCKLIADIN</sequence>
<accession>A0A1M5E6P5</accession>
<keyword evidence="1" id="KW-0597">Phosphoprotein</keyword>
<proteinExistence type="predicted"/>
<dbReference type="OrthoDB" id="673128at2"/>
<evidence type="ECO:0000313" key="3">
    <source>
        <dbReference type="EMBL" id="SHF74919.1"/>
    </source>
</evidence>
<dbReference type="GO" id="GO:0000160">
    <property type="term" value="P:phosphorelay signal transduction system"/>
    <property type="evidence" value="ECO:0007669"/>
    <property type="project" value="InterPro"/>
</dbReference>
<dbReference type="Pfam" id="PF00072">
    <property type="entry name" value="Response_reg"/>
    <property type="match status" value="1"/>
</dbReference>
<gene>
    <name evidence="3" type="ORF">SAMN05444396_101196</name>
</gene>
<dbReference type="InterPro" id="IPR001789">
    <property type="entry name" value="Sig_transdc_resp-reg_receiver"/>
</dbReference>
<dbReference type="AlphaFoldDB" id="A0A1M5E6P5"/>
<dbReference type="Proteomes" id="UP000184036">
    <property type="component" value="Unassembled WGS sequence"/>
</dbReference>
<evidence type="ECO:0000259" key="2">
    <source>
        <dbReference type="PROSITE" id="PS50110"/>
    </source>
</evidence>
<evidence type="ECO:0000313" key="4">
    <source>
        <dbReference type="Proteomes" id="UP000184036"/>
    </source>
</evidence>
<dbReference type="SUPFAM" id="SSF52172">
    <property type="entry name" value="CheY-like"/>
    <property type="match status" value="1"/>
</dbReference>
<keyword evidence="4" id="KW-1185">Reference proteome</keyword>
<evidence type="ECO:0000256" key="1">
    <source>
        <dbReference type="PROSITE-ProRule" id="PRU00169"/>
    </source>
</evidence>
<feature type="modified residue" description="4-aspartylphosphate" evidence="1">
    <location>
        <position position="62"/>
    </location>
</feature>
<dbReference type="PROSITE" id="PS50110">
    <property type="entry name" value="RESPONSE_REGULATORY"/>
    <property type="match status" value="1"/>
</dbReference>
<dbReference type="PANTHER" id="PTHR44520:SF2">
    <property type="entry name" value="RESPONSE REGULATOR RCP1"/>
    <property type="match status" value="1"/>
</dbReference>
<name>A0A1M5E6P5_9FLAO</name>
<dbReference type="Gene3D" id="3.40.50.2300">
    <property type="match status" value="1"/>
</dbReference>
<dbReference type="PANTHER" id="PTHR44520">
    <property type="entry name" value="RESPONSE REGULATOR RCP1-RELATED"/>
    <property type="match status" value="1"/>
</dbReference>
<feature type="domain" description="Response regulatory" evidence="2">
    <location>
        <begin position="5"/>
        <end position="130"/>
    </location>
</feature>
<dbReference type="EMBL" id="FQWE01000001">
    <property type="protein sequence ID" value="SHF74919.1"/>
    <property type="molecule type" value="Genomic_DNA"/>
</dbReference>